<dbReference type="InterPro" id="IPR002646">
    <property type="entry name" value="PolA_pol_head_dom"/>
</dbReference>
<dbReference type="InterPro" id="IPR043519">
    <property type="entry name" value="NT_sf"/>
</dbReference>
<feature type="domain" description="Poly A polymerase head" evidence="5">
    <location>
        <begin position="85"/>
        <end position="223"/>
    </location>
</feature>
<evidence type="ECO:0000259" key="5">
    <source>
        <dbReference type="Pfam" id="PF01743"/>
    </source>
</evidence>
<evidence type="ECO:0000256" key="1">
    <source>
        <dbReference type="ARBA" id="ARBA00007265"/>
    </source>
</evidence>
<evidence type="ECO:0000256" key="4">
    <source>
        <dbReference type="RuleBase" id="RU003953"/>
    </source>
</evidence>
<dbReference type="GO" id="GO:0052929">
    <property type="term" value="F:ATP:3'-cytidine-cytidine-tRNA adenylyltransferase activity"/>
    <property type="evidence" value="ECO:0007669"/>
    <property type="project" value="TreeGrafter"/>
</dbReference>
<dbReference type="AlphaFoldDB" id="A0A151ZAR6"/>
<dbReference type="PANTHER" id="PTHR13734">
    <property type="entry name" value="TRNA-NUCLEOTIDYLTRANSFERASE"/>
    <property type="match status" value="1"/>
</dbReference>
<proteinExistence type="inferred from homology"/>
<dbReference type="Gene3D" id="3.30.460.10">
    <property type="entry name" value="Beta Polymerase, domain 2"/>
    <property type="match status" value="1"/>
</dbReference>
<dbReference type="EMBL" id="LODT01000035">
    <property type="protein sequence ID" value="KYQ91040.1"/>
    <property type="molecule type" value="Genomic_DNA"/>
</dbReference>
<accession>A0A151ZAR6</accession>
<evidence type="ECO:0000256" key="2">
    <source>
        <dbReference type="ARBA" id="ARBA00022679"/>
    </source>
</evidence>
<dbReference type="FunCoup" id="A0A151ZAR6">
    <property type="interactions" value="673"/>
</dbReference>
<reference evidence="6 7" key="1">
    <citation type="submission" date="2015-12" db="EMBL/GenBank/DDBJ databases">
        <title>Dictyostelia acquired genes for synthesis and detection of signals that induce cell-type specialization by lateral gene transfer from prokaryotes.</title>
        <authorList>
            <person name="Gloeckner G."/>
            <person name="Schaap P."/>
        </authorList>
    </citation>
    <scope>NUCLEOTIDE SEQUENCE [LARGE SCALE GENOMIC DNA]</scope>
    <source>
        <strain evidence="6 7">TK</strain>
    </source>
</reference>
<evidence type="ECO:0000313" key="7">
    <source>
        <dbReference type="Proteomes" id="UP000076078"/>
    </source>
</evidence>
<evidence type="ECO:0000313" key="6">
    <source>
        <dbReference type="EMBL" id="KYQ91040.1"/>
    </source>
</evidence>
<keyword evidence="2 4" id="KW-0808">Transferase</keyword>
<dbReference type="InParanoid" id="A0A151ZAR6"/>
<dbReference type="STRING" id="361077.A0A151ZAR6"/>
<name>A0A151ZAR6_TIELA</name>
<dbReference type="PANTHER" id="PTHR13734:SF5">
    <property type="entry name" value="CCA TRNA NUCLEOTIDYLTRANSFERASE, MITOCHONDRIAL"/>
    <property type="match status" value="1"/>
</dbReference>
<dbReference type="GO" id="GO:0003723">
    <property type="term" value="F:RNA binding"/>
    <property type="evidence" value="ECO:0007669"/>
    <property type="project" value="UniProtKB-KW"/>
</dbReference>
<evidence type="ECO:0000256" key="3">
    <source>
        <dbReference type="ARBA" id="ARBA00022884"/>
    </source>
</evidence>
<dbReference type="SUPFAM" id="SSF81891">
    <property type="entry name" value="Poly A polymerase C-terminal region-like"/>
    <property type="match status" value="1"/>
</dbReference>
<comment type="caution">
    <text evidence="6">The sequence shown here is derived from an EMBL/GenBank/DDBJ whole genome shotgun (WGS) entry which is preliminary data.</text>
</comment>
<dbReference type="GO" id="GO:0001680">
    <property type="term" value="P:tRNA 3'-terminal CCA addition"/>
    <property type="evidence" value="ECO:0007669"/>
    <property type="project" value="TreeGrafter"/>
</dbReference>
<gene>
    <name evidence="6" type="ORF">DLAC_07942</name>
</gene>
<protein>
    <submittedName>
        <fullName evidence="6">tRNA nucleotidyltransferase</fullName>
    </submittedName>
</protein>
<keyword evidence="3 4" id="KW-0694">RNA-binding</keyword>
<dbReference type="Proteomes" id="UP000076078">
    <property type="component" value="Unassembled WGS sequence"/>
</dbReference>
<dbReference type="GO" id="GO:0005739">
    <property type="term" value="C:mitochondrion"/>
    <property type="evidence" value="ECO:0007669"/>
    <property type="project" value="UniProtKB-ARBA"/>
</dbReference>
<organism evidence="6 7">
    <name type="scientific">Tieghemostelium lacteum</name>
    <name type="common">Slime mold</name>
    <name type="synonym">Dictyostelium lacteum</name>
    <dbReference type="NCBI Taxonomy" id="361077"/>
    <lineage>
        <taxon>Eukaryota</taxon>
        <taxon>Amoebozoa</taxon>
        <taxon>Evosea</taxon>
        <taxon>Eumycetozoa</taxon>
        <taxon>Dictyostelia</taxon>
        <taxon>Dictyosteliales</taxon>
        <taxon>Raperosteliaceae</taxon>
        <taxon>Tieghemostelium</taxon>
    </lineage>
</organism>
<dbReference type="Pfam" id="PF01743">
    <property type="entry name" value="PolyA_pol"/>
    <property type="match status" value="1"/>
</dbReference>
<dbReference type="GO" id="GO:0052927">
    <property type="term" value="F:CC tRNA cytidylyltransferase activity"/>
    <property type="evidence" value="ECO:0007669"/>
    <property type="project" value="TreeGrafter"/>
</dbReference>
<dbReference type="FunFam" id="3.30.460.10:FF:000019">
    <property type="entry name" value="tRNA nucleotidyltransferase cca2"/>
    <property type="match status" value="1"/>
</dbReference>
<dbReference type="OMA" id="NIHRATE"/>
<dbReference type="OrthoDB" id="445712at2759"/>
<keyword evidence="7" id="KW-1185">Reference proteome</keyword>
<dbReference type="SUPFAM" id="SSF81301">
    <property type="entry name" value="Nucleotidyltransferase"/>
    <property type="match status" value="1"/>
</dbReference>
<comment type="similarity">
    <text evidence="1 4">Belongs to the tRNA nucleotidyltransferase/poly(A) polymerase family.</text>
</comment>
<dbReference type="Gene3D" id="1.10.3090.10">
    <property type="entry name" value="cca-adding enzyme, domain 2"/>
    <property type="match status" value="1"/>
</dbReference>
<sequence length="564" mass="64799">MDNNNIKYIPITTIKEGQTFDKDYYQQKATPDTQSPKDGYYHVNVGVQVVDELKSATTIRVSEMEKKLFQLLMTVVRESGCGSTLRVAGGWVRDKLRGDNSHDIDIALDNMMGATFAELVNKHLEETHQEVHRIGVIQSNPDQSKHLETATVKVYDMWIDFVNLRSETYTEGSRIPTIDIGTPLEDALRRDLTINSLFFNINENLIQDYIGTAIKDLQLGIIRTPLPPLTTFLDDPLRVFRSIRFATRMYFAIDKYLMEAASNQQVKDAIHTKISHQRIAKEFDGMVTGPRPDLAIHLIQQLGLYQYLFALPPGYNELSKINYIDASCNYINQMMRLAHWGENSEELSTKRVRLLSALMIPFHTLTYKNPQNKNRIQTLIQYILLDHLKLSNKDYDDVILILDCAKMFLPLITQFQTNNTFNRKLVGLAMAKAGVLWRASLSIAMVIELPDHQFNFTFPMHDSEETPKIFNHHTHTHPHHQPMCDQSKNICLLYDQFCATIDTHGLIGCWSIKRLLDGNQVKEILQKAPGSWLAPVIQAIFEWQLENPTKTVDQCKEWLIATYK</sequence>
<dbReference type="CDD" id="cd05398">
    <property type="entry name" value="NT_ClassII-CCAase"/>
    <property type="match status" value="1"/>
</dbReference>